<evidence type="ECO:0000313" key="9">
    <source>
        <dbReference type="EMBL" id="MFC5066857.1"/>
    </source>
</evidence>
<reference evidence="10" key="1">
    <citation type="journal article" date="2019" name="Int. J. Syst. Evol. Microbiol.">
        <title>The Global Catalogue of Microorganisms (GCM) 10K type strain sequencing project: providing services to taxonomists for standard genome sequencing and annotation.</title>
        <authorList>
            <consortium name="The Broad Institute Genomics Platform"/>
            <consortium name="The Broad Institute Genome Sequencing Center for Infectious Disease"/>
            <person name="Wu L."/>
            <person name="Ma J."/>
        </authorList>
    </citation>
    <scope>NUCLEOTIDE SEQUENCE [LARGE SCALE GENOMIC DNA]</scope>
    <source>
        <strain evidence="10">CGMCC 1.16444</strain>
    </source>
</reference>
<keyword evidence="3" id="KW-0963">Cytoplasm</keyword>
<dbReference type="PIRSF" id="PIRSF015592">
    <property type="entry name" value="Prld-crbxl_pptds"/>
    <property type="match status" value="1"/>
</dbReference>
<dbReference type="InterPro" id="IPR000816">
    <property type="entry name" value="Peptidase_C15"/>
</dbReference>
<dbReference type="CDD" id="cd00501">
    <property type="entry name" value="Peptidase_C15"/>
    <property type="match status" value="1"/>
</dbReference>
<dbReference type="RefSeq" id="WP_114957283.1">
    <property type="nucleotide sequence ID" value="NZ_JBHSJF010000002.1"/>
</dbReference>
<dbReference type="InterPro" id="IPR016125">
    <property type="entry name" value="Peptidase_C15-like"/>
</dbReference>
<evidence type="ECO:0000313" key="10">
    <source>
        <dbReference type="Proteomes" id="UP001595796"/>
    </source>
</evidence>
<protein>
    <recommendedName>
        <fullName evidence="2">Pyrrolidone-carboxylate peptidase</fullName>
    </recommendedName>
    <alternativeName>
        <fullName evidence="7">5-oxoprolyl-peptidase</fullName>
    </alternativeName>
    <alternativeName>
        <fullName evidence="8">Pyroglutamyl-peptidase I</fullName>
    </alternativeName>
</protein>
<evidence type="ECO:0000256" key="3">
    <source>
        <dbReference type="ARBA" id="ARBA00022490"/>
    </source>
</evidence>
<comment type="caution">
    <text evidence="9">The sequence shown here is derived from an EMBL/GenBank/DDBJ whole genome shotgun (WGS) entry which is preliminary data.</text>
</comment>
<evidence type="ECO:0000256" key="1">
    <source>
        <dbReference type="ARBA" id="ARBA00006641"/>
    </source>
</evidence>
<dbReference type="Gene3D" id="3.40.630.20">
    <property type="entry name" value="Peptidase C15, pyroglutamyl peptidase I-like"/>
    <property type="match status" value="1"/>
</dbReference>
<accession>A0ABV9YYG5</accession>
<keyword evidence="4" id="KW-0645">Protease</keyword>
<dbReference type="Pfam" id="PF01470">
    <property type="entry name" value="Peptidase_C15"/>
    <property type="match status" value="1"/>
</dbReference>
<organism evidence="9 10">
    <name type="scientific">Flaviflagellibacter deserti</name>
    <dbReference type="NCBI Taxonomy" id="2267266"/>
    <lineage>
        <taxon>Bacteria</taxon>
        <taxon>Pseudomonadati</taxon>
        <taxon>Pseudomonadota</taxon>
        <taxon>Alphaproteobacteria</taxon>
        <taxon>Hyphomicrobiales</taxon>
        <taxon>Flaviflagellibacter</taxon>
    </lineage>
</organism>
<keyword evidence="10" id="KW-1185">Reference proteome</keyword>
<evidence type="ECO:0000256" key="2">
    <source>
        <dbReference type="ARBA" id="ARBA00019191"/>
    </source>
</evidence>
<comment type="similarity">
    <text evidence="1">Belongs to the peptidase C15 family.</text>
</comment>
<evidence type="ECO:0000256" key="4">
    <source>
        <dbReference type="ARBA" id="ARBA00022670"/>
    </source>
</evidence>
<dbReference type="SUPFAM" id="SSF53182">
    <property type="entry name" value="Pyrrolidone carboxyl peptidase (pyroglutamate aminopeptidase)"/>
    <property type="match status" value="1"/>
</dbReference>
<dbReference type="PANTHER" id="PTHR23402">
    <property type="entry name" value="PROTEASE FAMILY C15 PYROGLUTAMYL-PEPTIDASE I-RELATED"/>
    <property type="match status" value="1"/>
</dbReference>
<gene>
    <name evidence="9" type="ORF">ACFPFW_02385</name>
</gene>
<evidence type="ECO:0000256" key="7">
    <source>
        <dbReference type="ARBA" id="ARBA00030836"/>
    </source>
</evidence>
<dbReference type="EMBL" id="JBHSJF010000002">
    <property type="protein sequence ID" value="MFC5066857.1"/>
    <property type="molecule type" value="Genomic_DNA"/>
</dbReference>
<dbReference type="Proteomes" id="UP001595796">
    <property type="component" value="Unassembled WGS sequence"/>
</dbReference>
<dbReference type="InterPro" id="IPR036440">
    <property type="entry name" value="Peptidase_C15-like_sf"/>
</dbReference>
<evidence type="ECO:0000256" key="5">
    <source>
        <dbReference type="ARBA" id="ARBA00022801"/>
    </source>
</evidence>
<keyword evidence="6" id="KW-0788">Thiol protease</keyword>
<proteinExistence type="inferred from homology"/>
<name>A0ABV9YYG5_9HYPH</name>
<dbReference type="PANTHER" id="PTHR23402:SF1">
    <property type="entry name" value="PYROGLUTAMYL-PEPTIDASE I"/>
    <property type="match status" value="1"/>
</dbReference>
<evidence type="ECO:0000256" key="6">
    <source>
        <dbReference type="ARBA" id="ARBA00022807"/>
    </source>
</evidence>
<keyword evidence="5" id="KW-0378">Hydrolase</keyword>
<dbReference type="PRINTS" id="PR00706">
    <property type="entry name" value="PYROGLUPTASE"/>
</dbReference>
<sequence>MKVLITGFGPFDGGSNASEALVRAFEKRGATASGLDAETLILPVDTERADSLLDEAVRRFDPDRLLLCGQAAGRNRLCLEKIATNRRNFGVPDSTGAEIRDLPVHSSGPESYIATWPDLDGTAAALNAAGIPAAVSEDCGTHLCNQLLYLALHAAETNRARVTATFLHVPLLPEQVIAGEPAALRHPACPYMPLSMTLKALDLVLARAGRLEAAA</sequence>
<evidence type="ECO:0000256" key="8">
    <source>
        <dbReference type="ARBA" id="ARBA00031559"/>
    </source>
</evidence>